<protein>
    <submittedName>
        <fullName evidence="1">SAM-dependent methyltransferase</fullName>
    </submittedName>
</protein>
<organism evidence="1 2">
    <name type="scientific">Dactylosporangium darangshiense</name>
    <dbReference type="NCBI Taxonomy" id="579108"/>
    <lineage>
        <taxon>Bacteria</taxon>
        <taxon>Bacillati</taxon>
        <taxon>Actinomycetota</taxon>
        <taxon>Actinomycetes</taxon>
        <taxon>Micromonosporales</taxon>
        <taxon>Micromonosporaceae</taxon>
        <taxon>Dactylosporangium</taxon>
    </lineage>
</organism>
<keyword evidence="1" id="KW-0808">Transferase</keyword>
<keyword evidence="1" id="KW-0489">Methyltransferase</keyword>
<dbReference type="RefSeq" id="WP_345122266.1">
    <property type="nucleotide sequence ID" value="NZ_BAABAT010000002.1"/>
</dbReference>
<dbReference type="GO" id="GO:0032259">
    <property type="term" value="P:methylation"/>
    <property type="evidence" value="ECO:0007669"/>
    <property type="project" value="UniProtKB-KW"/>
</dbReference>
<reference evidence="2" key="1">
    <citation type="journal article" date="2019" name="Int. J. Syst. Evol. Microbiol.">
        <title>The Global Catalogue of Microorganisms (GCM) 10K type strain sequencing project: providing services to taxonomists for standard genome sequencing and annotation.</title>
        <authorList>
            <consortium name="The Broad Institute Genomics Platform"/>
            <consortium name="The Broad Institute Genome Sequencing Center for Infectious Disease"/>
            <person name="Wu L."/>
            <person name="Ma J."/>
        </authorList>
    </citation>
    <scope>NUCLEOTIDE SEQUENCE [LARGE SCALE GENOMIC DNA]</scope>
    <source>
        <strain evidence="2">JCM 17441</strain>
    </source>
</reference>
<dbReference type="PIRSF" id="PIRSF017393">
    <property type="entry name" value="MTase_SAV2177"/>
    <property type="match status" value="1"/>
</dbReference>
<name>A0ABP8CZZ4_9ACTN</name>
<evidence type="ECO:0000313" key="1">
    <source>
        <dbReference type="EMBL" id="GAA4245474.1"/>
    </source>
</evidence>
<dbReference type="InterPro" id="IPR029063">
    <property type="entry name" value="SAM-dependent_MTases_sf"/>
</dbReference>
<gene>
    <name evidence="1" type="ORF">GCM10022255_013000</name>
</gene>
<dbReference type="Proteomes" id="UP001500620">
    <property type="component" value="Unassembled WGS sequence"/>
</dbReference>
<dbReference type="InterPro" id="IPR006764">
    <property type="entry name" value="SAM_dep_MeTrfase_SAV2177_type"/>
</dbReference>
<sequence>MGLPEWVPDGVDITTPNAARVYDYTLGGFHNFQVDREFAEAAQRAWPGIFQLAHANRAYLGRAVQWLADQGVRQFLDIGSGIPTLGNVHEVAQATVPGARVMYVDIDPVAVAHSRHILAGNPHASAISGDLRRPDEILSHPEVLALLDFSEPVALLLMAVLHFVPDEDSPGDMIKRFDEATVSGSYVALSHGIPAEVQADAQNQVRTLYQRTPTSVHLRTPERVSALVDGWSLVPPGLVPITGWRPDPDDDEAPQPAVLAAVARKGTPDRP</sequence>
<keyword evidence="2" id="KW-1185">Reference proteome</keyword>
<comment type="caution">
    <text evidence="1">The sequence shown here is derived from an EMBL/GenBank/DDBJ whole genome shotgun (WGS) entry which is preliminary data.</text>
</comment>
<dbReference type="Gene3D" id="3.40.50.150">
    <property type="entry name" value="Vaccinia Virus protein VP39"/>
    <property type="match status" value="1"/>
</dbReference>
<evidence type="ECO:0000313" key="2">
    <source>
        <dbReference type="Proteomes" id="UP001500620"/>
    </source>
</evidence>
<proteinExistence type="predicted"/>
<dbReference type="Pfam" id="PF04672">
    <property type="entry name" value="Methyltransf_19"/>
    <property type="match status" value="1"/>
</dbReference>
<dbReference type="SUPFAM" id="SSF53335">
    <property type="entry name" value="S-adenosyl-L-methionine-dependent methyltransferases"/>
    <property type="match status" value="1"/>
</dbReference>
<dbReference type="GO" id="GO:0008168">
    <property type="term" value="F:methyltransferase activity"/>
    <property type="evidence" value="ECO:0007669"/>
    <property type="project" value="UniProtKB-KW"/>
</dbReference>
<dbReference type="EMBL" id="BAABAT010000002">
    <property type="protein sequence ID" value="GAA4245474.1"/>
    <property type="molecule type" value="Genomic_DNA"/>
</dbReference>
<accession>A0ABP8CZZ4</accession>